<dbReference type="PANTHER" id="PTHR30146:SF148">
    <property type="entry name" value="HTH-TYPE TRANSCRIPTIONAL REPRESSOR PURR-RELATED"/>
    <property type="match status" value="1"/>
</dbReference>
<dbReference type="PANTHER" id="PTHR30146">
    <property type="entry name" value="LACI-RELATED TRANSCRIPTIONAL REPRESSOR"/>
    <property type="match status" value="1"/>
</dbReference>
<dbReference type="GO" id="GO:0003700">
    <property type="term" value="F:DNA-binding transcription factor activity"/>
    <property type="evidence" value="ECO:0007669"/>
    <property type="project" value="InterPro"/>
</dbReference>
<name>A0A2U1AGT3_9BACT</name>
<dbReference type="Pfam" id="PF00392">
    <property type="entry name" value="GntR"/>
    <property type="match status" value="1"/>
</dbReference>
<evidence type="ECO:0000256" key="4">
    <source>
        <dbReference type="ARBA" id="ARBA00023163"/>
    </source>
</evidence>
<dbReference type="SMART" id="SM00345">
    <property type="entry name" value="HTH_GNTR"/>
    <property type="match status" value="1"/>
</dbReference>
<evidence type="ECO:0000256" key="1">
    <source>
        <dbReference type="ARBA" id="ARBA00022491"/>
    </source>
</evidence>
<dbReference type="EMBL" id="QEKH01000041">
    <property type="protein sequence ID" value="PVY35584.1"/>
    <property type="molecule type" value="Genomic_DNA"/>
</dbReference>
<evidence type="ECO:0000259" key="5">
    <source>
        <dbReference type="PROSITE" id="PS50949"/>
    </source>
</evidence>
<dbReference type="InterPro" id="IPR036388">
    <property type="entry name" value="WH-like_DNA-bd_sf"/>
</dbReference>
<keyword evidence="4" id="KW-0804">Transcription</keyword>
<dbReference type="PROSITE" id="PS50949">
    <property type="entry name" value="HTH_GNTR"/>
    <property type="match status" value="1"/>
</dbReference>
<dbReference type="InterPro" id="IPR028082">
    <property type="entry name" value="Peripla_BP_I"/>
</dbReference>
<evidence type="ECO:0000313" key="6">
    <source>
        <dbReference type="EMBL" id="PVY35584.1"/>
    </source>
</evidence>
<proteinExistence type="predicted"/>
<organism evidence="6 7">
    <name type="scientific">Victivallis vadensis</name>
    <dbReference type="NCBI Taxonomy" id="172901"/>
    <lineage>
        <taxon>Bacteria</taxon>
        <taxon>Pseudomonadati</taxon>
        <taxon>Lentisphaerota</taxon>
        <taxon>Lentisphaeria</taxon>
        <taxon>Victivallales</taxon>
        <taxon>Victivallaceae</taxon>
        <taxon>Victivallis</taxon>
    </lineage>
</organism>
<dbReference type="Pfam" id="PF13377">
    <property type="entry name" value="Peripla_BP_3"/>
    <property type="match status" value="1"/>
</dbReference>
<dbReference type="SUPFAM" id="SSF53822">
    <property type="entry name" value="Periplasmic binding protein-like I"/>
    <property type="match status" value="1"/>
</dbReference>
<dbReference type="Gene3D" id="3.40.50.2300">
    <property type="match status" value="2"/>
</dbReference>
<sequence length="352" mass="39330">MKNPKFNRADQLMLGLKDRCQKLNAGEKFLSVRQIMEEFGVSQITVKQAIERLCESGVLEARDRSGYFVRRDRRYGRIVSILPAGNFGVRHEFTRLLTQEAAEAGFEHEVILFGENPEGIARMSDVRADAIIFSPFGLDSITAAQLNQLMLQPVPVVLINCSIPVENCRYVDSDNEFCGVLAATHLLMNGHRKLALLQTEPDFRVVRERISGFLKCAEAYRLPVELLNPGIRSGENSPAKSYEFFSAYLDANPEPPFTGLFTVSEDPTREVLRAIREHRLSVPDDLSVISLEHSVTPAIPGLTSVNSRRDKIAHCAIQAIRAHFDHTPGIPFACKITPEIHHGATVKNLNLN</sequence>
<keyword evidence="3 6" id="KW-0238">DNA-binding</keyword>
<gene>
    <name evidence="6" type="ORF">C8D82_14119</name>
</gene>
<dbReference type="InterPro" id="IPR000524">
    <property type="entry name" value="Tscrpt_reg_HTH_GntR"/>
</dbReference>
<comment type="caution">
    <text evidence="6">The sequence shown here is derived from an EMBL/GenBank/DDBJ whole genome shotgun (WGS) entry which is preliminary data.</text>
</comment>
<keyword evidence="7" id="KW-1185">Reference proteome</keyword>
<dbReference type="InterPro" id="IPR036390">
    <property type="entry name" value="WH_DNA-bd_sf"/>
</dbReference>
<accession>A0A2U1AGT3</accession>
<keyword evidence="2" id="KW-0805">Transcription regulation</keyword>
<dbReference type="CDD" id="cd07377">
    <property type="entry name" value="WHTH_GntR"/>
    <property type="match status" value="1"/>
</dbReference>
<dbReference type="InterPro" id="IPR046335">
    <property type="entry name" value="LacI/GalR-like_sensor"/>
</dbReference>
<dbReference type="GeneID" id="78296970"/>
<evidence type="ECO:0000256" key="3">
    <source>
        <dbReference type="ARBA" id="ARBA00023125"/>
    </source>
</evidence>
<dbReference type="SUPFAM" id="SSF46785">
    <property type="entry name" value="Winged helix' DNA-binding domain"/>
    <property type="match status" value="1"/>
</dbReference>
<keyword evidence="1" id="KW-0678">Repressor</keyword>
<dbReference type="CDD" id="cd06267">
    <property type="entry name" value="PBP1_LacI_sugar_binding-like"/>
    <property type="match status" value="1"/>
</dbReference>
<evidence type="ECO:0000313" key="7">
    <source>
        <dbReference type="Proteomes" id="UP000245959"/>
    </source>
</evidence>
<protein>
    <submittedName>
        <fullName evidence="6">DNA-binding LacI/PurR family transcriptional regulator</fullName>
    </submittedName>
</protein>
<reference evidence="6 7" key="1">
    <citation type="submission" date="2018-04" db="EMBL/GenBank/DDBJ databases">
        <title>Genomic Encyclopedia of Type Strains, Phase IV (KMG-IV): sequencing the most valuable type-strain genomes for metagenomic binning, comparative biology and taxonomic classification.</title>
        <authorList>
            <person name="Goeker M."/>
        </authorList>
    </citation>
    <scope>NUCLEOTIDE SEQUENCE [LARGE SCALE GENOMIC DNA]</scope>
    <source>
        <strain evidence="6 7">DSM 14823</strain>
    </source>
</reference>
<dbReference type="RefSeq" id="WP_116885701.1">
    <property type="nucleotide sequence ID" value="NZ_QEKH01000041.1"/>
</dbReference>
<evidence type="ECO:0000256" key="2">
    <source>
        <dbReference type="ARBA" id="ARBA00023015"/>
    </source>
</evidence>
<dbReference type="AlphaFoldDB" id="A0A2U1AGT3"/>
<dbReference type="GO" id="GO:0000976">
    <property type="term" value="F:transcription cis-regulatory region binding"/>
    <property type="evidence" value="ECO:0007669"/>
    <property type="project" value="TreeGrafter"/>
</dbReference>
<feature type="domain" description="HTH gntR-type" evidence="5">
    <location>
        <begin position="2"/>
        <end position="72"/>
    </location>
</feature>
<dbReference type="Proteomes" id="UP000245959">
    <property type="component" value="Unassembled WGS sequence"/>
</dbReference>
<dbReference type="Gene3D" id="1.10.10.10">
    <property type="entry name" value="Winged helix-like DNA-binding domain superfamily/Winged helix DNA-binding domain"/>
    <property type="match status" value="1"/>
</dbReference>